<dbReference type="AlphaFoldDB" id="M3G6R0"/>
<evidence type="ECO:0000313" key="2">
    <source>
        <dbReference type="Proteomes" id="UP000011778"/>
    </source>
</evidence>
<proteinExistence type="predicted"/>
<comment type="caution">
    <text evidence="1">The sequence shown here is derived from an EMBL/GenBank/DDBJ whole genome shotgun (WGS) entry which is preliminary data.</text>
</comment>
<name>M3G6R0_LEPIT</name>
<evidence type="ECO:0000313" key="1">
    <source>
        <dbReference type="EMBL" id="EMG20945.1"/>
    </source>
</evidence>
<dbReference type="EMBL" id="AFMD02000365">
    <property type="protein sequence ID" value="EMG20945.1"/>
    <property type="molecule type" value="Genomic_DNA"/>
</dbReference>
<organism evidence="1 2">
    <name type="scientific">Leptospira interrogans serovar Copenhageni str. LT2050</name>
    <dbReference type="NCBI Taxonomy" id="1001598"/>
    <lineage>
        <taxon>Bacteria</taxon>
        <taxon>Pseudomonadati</taxon>
        <taxon>Spirochaetota</taxon>
        <taxon>Spirochaetia</taxon>
        <taxon>Leptospirales</taxon>
        <taxon>Leptospiraceae</taxon>
        <taxon>Leptospira</taxon>
    </lineage>
</organism>
<sequence length="43" mass="5071">MKEEDKKTSEKENGIMVQGKKIKGILKYSKPRVVFLDLMNRIF</sequence>
<reference evidence="1 2" key="1">
    <citation type="submission" date="2013-02" db="EMBL/GenBank/DDBJ databases">
        <authorList>
            <person name="Harkins D.M."/>
            <person name="Durkin A.S."/>
            <person name="Brinkac L.M."/>
            <person name="Haft D.H."/>
            <person name="Selengut J.D."/>
            <person name="Sanka R."/>
            <person name="DePew J."/>
            <person name="Purushe J."/>
            <person name="Tulsiani S.M."/>
            <person name="Graham G.C."/>
            <person name="Burns M.-A."/>
            <person name="Dohnt M.F."/>
            <person name="Smythe L.D."/>
            <person name="McKay D.B."/>
            <person name="Craig S.B."/>
            <person name="Vinetz J.M."/>
            <person name="Sutton G.G."/>
            <person name="Nierman W.C."/>
            <person name="Fouts D.E."/>
        </authorList>
    </citation>
    <scope>NUCLEOTIDE SEQUENCE [LARGE SCALE GENOMIC DNA]</scope>
    <source>
        <strain evidence="1 2">LT2050</strain>
    </source>
</reference>
<dbReference type="Proteomes" id="UP000011778">
    <property type="component" value="Unassembled WGS sequence"/>
</dbReference>
<protein>
    <submittedName>
        <fullName evidence="1">Uncharacterized protein</fullName>
    </submittedName>
</protein>
<accession>M3G6R0</accession>
<gene>
    <name evidence="1" type="ORF">LEP1GSC150_0513</name>
</gene>